<keyword evidence="8" id="KW-0131">Cell cycle</keyword>
<dbReference type="PANTHER" id="PTHR30329:SF21">
    <property type="entry name" value="LIPOPROTEIN YIAD-RELATED"/>
    <property type="match status" value="1"/>
</dbReference>
<evidence type="ECO:0000256" key="2">
    <source>
        <dbReference type="ARBA" id="ARBA00022618"/>
    </source>
</evidence>
<protein>
    <recommendedName>
        <fullName evidence="9">Peptidoglycan-associated protein</fullName>
    </recommendedName>
</protein>
<accession>A0A7T0C056</accession>
<keyword evidence="6" id="KW-0998">Cell outer membrane</keyword>
<feature type="region of interest" description="Disordered" evidence="11">
    <location>
        <begin position="1"/>
        <end position="117"/>
    </location>
</feature>
<dbReference type="Proteomes" id="UP000594464">
    <property type="component" value="Chromosome"/>
</dbReference>
<dbReference type="PROSITE" id="PS51123">
    <property type="entry name" value="OMPA_2"/>
    <property type="match status" value="1"/>
</dbReference>
<dbReference type="Pfam" id="PF00691">
    <property type="entry name" value="OmpA"/>
    <property type="match status" value="1"/>
</dbReference>
<dbReference type="InterPro" id="IPR006664">
    <property type="entry name" value="OMP_bac"/>
</dbReference>
<dbReference type="PRINTS" id="PR01021">
    <property type="entry name" value="OMPADOMAIN"/>
</dbReference>
<dbReference type="InterPro" id="IPR050330">
    <property type="entry name" value="Bact_OuterMem_StrucFunc"/>
</dbReference>
<evidence type="ECO:0000256" key="3">
    <source>
        <dbReference type="ARBA" id="ARBA00022729"/>
    </source>
</evidence>
<keyword evidence="4 10" id="KW-0472">Membrane</keyword>
<feature type="domain" description="OmpA-like" evidence="12">
    <location>
        <begin position="130"/>
        <end position="245"/>
    </location>
</feature>
<keyword evidence="5" id="KW-0564">Palmitate</keyword>
<dbReference type="KEGG" id="nva:G3M78_00420"/>
<evidence type="ECO:0000256" key="11">
    <source>
        <dbReference type="SAM" id="MobiDB-lite"/>
    </source>
</evidence>
<dbReference type="Gene3D" id="3.30.1330.60">
    <property type="entry name" value="OmpA-like domain"/>
    <property type="match status" value="1"/>
</dbReference>
<feature type="compositionally biased region" description="Gly residues" evidence="11">
    <location>
        <begin position="44"/>
        <end position="57"/>
    </location>
</feature>
<gene>
    <name evidence="9 13" type="primary">pal</name>
    <name evidence="13" type="ORF">G3M78_00420</name>
</gene>
<name>A0A7T0C056_9BACT</name>
<comment type="subcellular location">
    <subcellularLocation>
        <location evidence="1">Cell outer membrane</location>
    </subcellularLocation>
</comment>
<reference evidence="14" key="1">
    <citation type="submission" date="2020-02" db="EMBL/GenBank/DDBJ databases">
        <title>Genomic and physiological characterization of two novel Nitrospinaceae genera.</title>
        <authorList>
            <person name="Mueller A.J."/>
            <person name="Jung M.-Y."/>
            <person name="Strachan C.R."/>
            <person name="Herbold C.W."/>
            <person name="Kirkegaard R.H."/>
            <person name="Daims H."/>
        </authorList>
    </citation>
    <scope>NUCLEOTIDE SEQUENCE [LARGE SCALE GENOMIC DNA]</scope>
</reference>
<keyword evidence="2" id="KW-0132">Cell division</keyword>
<dbReference type="GO" id="GO:0009279">
    <property type="term" value="C:cell outer membrane"/>
    <property type="evidence" value="ECO:0007669"/>
    <property type="project" value="UniProtKB-SubCell"/>
</dbReference>
<evidence type="ECO:0000256" key="6">
    <source>
        <dbReference type="ARBA" id="ARBA00023237"/>
    </source>
</evidence>
<dbReference type="PANTHER" id="PTHR30329">
    <property type="entry name" value="STATOR ELEMENT OF FLAGELLAR MOTOR COMPLEX"/>
    <property type="match status" value="1"/>
</dbReference>
<evidence type="ECO:0000256" key="8">
    <source>
        <dbReference type="ARBA" id="ARBA00023306"/>
    </source>
</evidence>
<dbReference type="EMBL" id="CP048620">
    <property type="protein sequence ID" value="QPJ63952.1"/>
    <property type="molecule type" value="Genomic_DNA"/>
</dbReference>
<dbReference type="InterPro" id="IPR036737">
    <property type="entry name" value="OmpA-like_sf"/>
</dbReference>
<evidence type="ECO:0000313" key="13">
    <source>
        <dbReference type="EMBL" id="QPJ63952.1"/>
    </source>
</evidence>
<dbReference type="InterPro" id="IPR014169">
    <property type="entry name" value="Pal_lipo_C"/>
</dbReference>
<evidence type="ECO:0000256" key="7">
    <source>
        <dbReference type="ARBA" id="ARBA00023288"/>
    </source>
</evidence>
<dbReference type="InterPro" id="IPR039001">
    <property type="entry name" value="Pal"/>
</dbReference>
<organism evidence="13 14">
    <name type="scientific">Candidatus Nitrohelix vancouverensis</name>
    <dbReference type="NCBI Taxonomy" id="2705534"/>
    <lineage>
        <taxon>Bacteria</taxon>
        <taxon>Pseudomonadati</taxon>
        <taxon>Nitrospinota/Tectimicrobiota group</taxon>
        <taxon>Nitrospinota</taxon>
        <taxon>Nitrospinia</taxon>
        <taxon>Nitrospinales</taxon>
        <taxon>Nitrospinaceae</taxon>
        <taxon>Candidatus Nitrohelix</taxon>
    </lineage>
</organism>
<keyword evidence="7 13" id="KW-0449">Lipoprotein</keyword>
<evidence type="ECO:0000256" key="10">
    <source>
        <dbReference type="PROSITE-ProRule" id="PRU00473"/>
    </source>
</evidence>
<evidence type="ECO:0000256" key="1">
    <source>
        <dbReference type="ARBA" id="ARBA00004442"/>
    </source>
</evidence>
<sequence length="245" mass="25952">MDGANGSFADDPQMERGVFSERSTDSSGNAMSSGNGMDSAGGSFSSGGGADFGGDGGDMTMPGDGYAGRFSANGGSSNGFAENAPGGNGSGNRQFKEPGDGYSGSFDGNGGKNGMTSSQMGEAIQEARLLPFKSTSNLGDVFFSYDKFDLDGKTKSVLDQNADYMKKHPNVQVEIQGHCDERGTNNYNIALGERRANAVKKYLMSKGVSGDRLHTISYGEEKPFCFESGENCWRENRRGHFMVSE</sequence>
<evidence type="ECO:0000256" key="4">
    <source>
        <dbReference type="ARBA" id="ARBA00023136"/>
    </source>
</evidence>
<dbReference type="CDD" id="cd07185">
    <property type="entry name" value="OmpA_C-like"/>
    <property type="match status" value="1"/>
</dbReference>
<evidence type="ECO:0000259" key="12">
    <source>
        <dbReference type="PROSITE" id="PS51123"/>
    </source>
</evidence>
<evidence type="ECO:0000313" key="14">
    <source>
        <dbReference type="Proteomes" id="UP000594464"/>
    </source>
</evidence>
<feature type="compositionally biased region" description="Low complexity" evidence="11">
    <location>
        <begin position="25"/>
        <end position="43"/>
    </location>
</feature>
<dbReference type="SUPFAM" id="SSF103088">
    <property type="entry name" value="OmpA-like"/>
    <property type="match status" value="1"/>
</dbReference>
<dbReference type="GO" id="GO:0051301">
    <property type="term" value="P:cell division"/>
    <property type="evidence" value="ECO:0007669"/>
    <property type="project" value="UniProtKB-KW"/>
</dbReference>
<dbReference type="InterPro" id="IPR006665">
    <property type="entry name" value="OmpA-like"/>
</dbReference>
<evidence type="ECO:0000256" key="9">
    <source>
        <dbReference type="HAMAP-Rule" id="MF_02204"/>
    </source>
</evidence>
<dbReference type="NCBIfam" id="TIGR02802">
    <property type="entry name" value="Pal_lipo"/>
    <property type="match status" value="1"/>
</dbReference>
<keyword evidence="3" id="KW-0732">Signal</keyword>
<dbReference type="AlphaFoldDB" id="A0A7T0C056"/>
<proteinExistence type="inferred from homology"/>
<evidence type="ECO:0000256" key="5">
    <source>
        <dbReference type="ARBA" id="ARBA00023139"/>
    </source>
</evidence>
<dbReference type="HAMAP" id="MF_02204">
    <property type="entry name" value="Pal"/>
    <property type="match status" value="1"/>
</dbReference>
<comment type="similarity">
    <text evidence="9">Belongs to the Pal lipoprotein family.</text>
</comment>